<comment type="catalytic activity">
    <reaction evidence="11">
        <text>a 6-O-methyl-2'-deoxyguanosine in DNA + L-cysteinyl-[protein] = S-methyl-L-cysteinyl-[protein] + a 2'-deoxyguanosine in DNA</text>
        <dbReference type="Rhea" id="RHEA:24000"/>
        <dbReference type="Rhea" id="RHEA-COMP:10131"/>
        <dbReference type="Rhea" id="RHEA-COMP:10132"/>
        <dbReference type="Rhea" id="RHEA-COMP:11367"/>
        <dbReference type="Rhea" id="RHEA-COMP:11368"/>
        <dbReference type="ChEBI" id="CHEBI:29950"/>
        <dbReference type="ChEBI" id="CHEBI:82612"/>
        <dbReference type="ChEBI" id="CHEBI:85445"/>
        <dbReference type="ChEBI" id="CHEBI:85448"/>
        <dbReference type="EC" id="2.1.1.63"/>
    </reaction>
</comment>
<dbReference type="InterPro" id="IPR036217">
    <property type="entry name" value="MethylDNA_cys_MeTrfase_DNAb"/>
</dbReference>
<dbReference type="InterPro" id="IPR036631">
    <property type="entry name" value="MGMT_N_sf"/>
</dbReference>
<dbReference type="PIRSF" id="PIRSF000409">
    <property type="entry name" value="Ada"/>
    <property type="match status" value="1"/>
</dbReference>
<name>A0A8J4M577_9PROT</name>
<dbReference type="GO" id="GO:0043565">
    <property type="term" value="F:sequence-specific DNA binding"/>
    <property type="evidence" value="ECO:0007669"/>
    <property type="project" value="InterPro"/>
</dbReference>
<dbReference type="InterPro" id="IPR035451">
    <property type="entry name" value="Ada-like_dom_sf"/>
</dbReference>
<comment type="catalytic activity">
    <reaction evidence="1">
        <text>a 4-O-methyl-thymidine in DNA + L-cysteinyl-[protein] = a thymidine in DNA + S-methyl-L-cysteinyl-[protein]</text>
        <dbReference type="Rhea" id="RHEA:53428"/>
        <dbReference type="Rhea" id="RHEA-COMP:10131"/>
        <dbReference type="Rhea" id="RHEA-COMP:10132"/>
        <dbReference type="Rhea" id="RHEA-COMP:13555"/>
        <dbReference type="Rhea" id="RHEA-COMP:13556"/>
        <dbReference type="ChEBI" id="CHEBI:29950"/>
        <dbReference type="ChEBI" id="CHEBI:82612"/>
        <dbReference type="ChEBI" id="CHEBI:137386"/>
        <dbReference type="ChEBI" id="CHEBI:137387"/>
        <dbReference type="EC" id="2.1.1.63"/>
    </reaction>
</comment>
<evidence type="ECO:0000256" key="11">
    <source>
        <dbReference type="ARBA" id="ARBA00049348"/>
    </source>
</evidence>
<dbReference type="EC" id="2.1.1.63" evidence="3"/>
<dbReference type="InterPro" id="IPR014048">
    <property type="entry name" value="MethylDNA_cys_MeTrfase_DNA-bd"/>
</dbReference>
<dbReference type="InterPro" id="IPR009057">
    <property type="entry name" value="Homeodomain-like_sf"/>
</dbReference>
<feature type="domain" description="HTH araC/xylS-type" evidence="14">
    <location>
        <begin position="97"/>
        <end position="197"/>
    </location>
</feature>
<dbReference type="Gene3D" id="1.10.10.10">
    <property type="entry name" value="Winged helix-like DNA-binding domain superfamily/Winged helix DNA-binding domain"/>
    <property type="match status" value="1"/>
</dbReference>
<dbReference type="InterPro" id="IPR004026">
    <property type="entry name" value="Ada_DNA_repair_Zn-bd"/>
</dbReference>
<evidence type="ECO:0000259" key="14">
    <source>
        <dbReference type="PROSITE" id="PS01124"/>
    </source>
</evidence>
<feature type="binding site" evidence="13">
    <location>
        <position position="55"/>
    </location>
    <ligand>
        <name>Zn(2+)</name>
        <dbReference type="ChEBI" id="CHEBI:29105"/>
    </ligand>
</feature>
<dbReference type="AlphaFoldDB" id="A0A8J4M577"/>
<dbReference type="SMART" id="SM00342">
    <property type="entry name" value="HTH_ARAC"/>
    <property type="match status" value="1"/>
</dbReference>
<dbReference type="GO" id="GO:0003908">
    <property type="term" value="F:methylated-DNA-[protein]-cysteine S-methyltransferase activity"/>
    <property type="evidence" value="ECO:0007669"/>
    <property type="project" value="UniProtKB-EC"/>
</dbReference>
<dbReference type="InterPro" id="IPR036388">
    <property type="entry name" value="WH-like_DNA-bd_sf"/>
</dbReference>
<dbReference type="Gene3D" id="3.40.10.10">
    <property type="entry name" value="DNA Methylphosphotriester Repair Domain"/>
    <property type="match status" value="1"/>
</dbReference>
<feature type="active site" description="Nucleophile; methyl group acceptor from methylphosphotriester" evidence="12">
    <location>
        <position position="51"/>
    </location>
</feature>
<dbReference type="GO" id="GO:0032259">
    <property type="term" value="P:methylation"/>
    <property type="evidence" value="ECO:0007669"/>
    <property type="project" value="UniProtKB-KW"/>
</dbReference>
<dbReference type="Gene3D" id="1.10.10.60">
    <property type="entry name" value="Homeodomain-like"/>
    <property type="match status" value="1"/>
</dbReference>
<dbReference type="SUPFAM" id="SSF57884">
    <property type="entry name" value="Ada DNA repair protein, N-terminal domain (N-Ada 10)"/>
    <property type="match status" value="1"/>
</dbReference>
<dbReference type="PANTHER" id="PTHR10815:SF14">
    <property type="entry name" value="BIFUNCTIONAL TRANSCRIPTIONAL ACTIVATOR_DNA REPAIR ENZYME ADA"/>
    <property type="match status" value="1"/>
</dbReference>
<feature type="binding site" evidence="13">
    <location>
        <position position="82"/>
    </location>
    <ligand>
        <name>Zn(2+)</name>
        <dbReference type="ChEBI" id="CHEBI:29105"/>
    </ligand>
</feature>
<dbReference type="SUPFAM" id="SSF53155">
    <property type="entry name" value="Methylated DNA-protein cysteine methyltransferase domain"/>
    <property type="match status" value="1"/>
</dbReference>
<feature type="binding site" evidence="13">
    <location>
        <position position="51"/>
    </location>
    <ligand>
        <name>Zn(2+)</name>
        <dbReference type="ChEBI" id="CHEBI:29105"/>
    </ligand>
</feature>
<dbReference type="CDD" id="cd06445">
    <property type="entry name" value="ATase"/>
    <property type="match status" value="1"/>
</dbReference>
<evidence type="ECO:0000256" key="10">
    <source>
        <dbReference type="ARBA" id="ARBA00023204"/>
    </source>
</evidence>
<keyword evidence="6" id="KW-0227">DNA damage</keyword>
<keyword evidence="5" id="KW-0808">Transferase</keyword>
<dbReference type="InterPro" id="IPR016221">
    <property type="entry name" value="Bifunct_regulatory_prot_Ada"/>
</dbReference>
<dbReference type="GO" id="GO:0003700">
    <property type="term" value="F:DNA-binding transcription factor activity"/>
    <property type="evidence" value="ECO:0007669"/>
    <property type="project" value="InterPro"/>
</dbReference>
<evidence type="ECO:0000256" key="4">
    <source>
        <dbReference type="ARBA" id="ARBA00022603"/>
    </source>
</evidence>
<organism evidence="15">
    <name type="scientific">Acidicaldus sp</name>
    <dbReference type="NCBI Taxonomy" id="1872105"/>
    <lineage>
        <taxon>Bacteria</taxon>
        <taxon>Pseudomonadati</taxon>
        <taxon>Pseudomonadota</taxon>
        <taxon>Alphaproteobacteria</taxon>
        <taxon>Acetobacterales</taxon>
        <taxon>Acetobacteraceae</taxon>
        <taxon>Acidicaldus</taxon>
    </lineage>
</organism>
<dbReference type="PROSITE" id="PS01124">
    <property type="entry name" value="HTH_ARAC_FAMILY_2"/>
    <property type="match status" value="1"/>
</dbReference>
<dbReference type="NCBIfam" id="TIGR00589">
    <property type="entry name" value="ogt"/>
    <property type="match status" value="1"/>
</dbReference>
<evidence type="ECO:0000256" key="1">
    <source>
        <dbReference type="ARBA" id="ARBA00001286"/>
    </source>
</evidence>
<evidence type="ECO:0000256" key="12">
    <source>
        <dbReference type="PIRSR" id="PIRSR000409-1"/>
    </source>
</evidence>
<keyword evidence="7" id="KW-0805">Transcription regulation</keyword>
<keyword evidence="10" id="KW-0234">DNA repair</keyword>
<dbReference type="PANTHER" id="PTHR10815">
    <property type="entry name" value="METHYLATED-DNA--PROTEIN-CYSTEINE METHYLTRANSFERASE"/>
    <property type="match status" value="1"/>
</dbReference>
<dbReference type="NCBIfam" id="NF011964">
    <property type="entry name" value="PRK15435.1"/>
    <property type="match status" value="1"/>
</dbReference>
<accession>A0A8J4M577</accession>
<dbReference type="SUPFAM" id="SSF46689">
    <property type="entry name" value="Homeodomain-like"/>
    <property type="match status" value="1"/>
</dbReference>
<proteinExistence type="inferred from homology"/>
<evidence type="ECO:0000256" key="7">
    <source>
        <dbReference type="ARBA" id="ARBA00023015"/>
    </source>
</evidence>
<feature type="binding site" evidence="13">
    <location>
        <position position="85"/>
    </location>
    <ligand>
        <name>Zn(2+)</name>
        <dbReference type="ChEBI" id="CHEBI:29105"/>
    </ligand>
</feature>
<evidence type="ECO:0000256" key="8">
    <source>
        <dbReference type="ARBA" id="ARBA00023159"/>
    </source>
</evidence>
<evidence type="ECO:0000256" key="3">
    <source>
        <dbReference type="ARBA" id="ARBA00011918"/>
    </source>
</evidence>
<keyword evidence="13" id="KW-0479">Metal-binding</keyword>
<sequence length="367" mass="39866">MVAFVLLEDALSPRPQAPFFDEESRLAAVHAREPQADGHFFYSVSTTGVYCYPSCAARPALRQHIAFHTTREDAERAGFRACKRCRPDLPPRAEREAAIVALACREIEAATESLSLADLAGVVGLSPYHFHRMFRRIVGITPQAYAAAHRQSRVQSQLAGGASVTEAIYGAGFNSSGRFYEAAGDMLGMMPSRYRDGGKNETIHFACGNSSLGDVLVAATDRGLCAILIGNEPEQLLHDLEQRFPHAILATAKPGFADWVARVVAIVDDPRQSHDLGLPLDIRGTAFQRRVWQVLRTIPPGRTRTYGEVAAQLGNPAAVRAVANACRANTLAVAIPCHRAIAANGNLAGYRWGIDRKRKLIDREGGA</sequence>
<comment type="cofactor">
    <cofactor evidence="13">
        <name>Zn(2+)</name>
        <dbReference type="ChEBI" id="CHEBI:29105"/>
    </cofactor>
    <text evidence="13">Binds 1 zinc ion per subunit.</text>
</comment>
<gene>
    <name evidence="15" type="primary">ada</name>
    <name evidence="15" type="ORF">ENY07_04205</name>
</gene>
<feature type="active site" description="Nucleophile; methyl group acceptor from either O6-methylguanine or O4-methylthymine" evidence="12">
    <location>
        <position position="337"/>
    </location>
</feature>
<keyword evidence="4 15" id="KW-0489">Methyltransferase</keyword>
<evidence type="ECO:0000313" key="15">
    <source>
        <dbReference type="EMBL" id="HGC42416.1"/>
    </source>
</evidence>
<evidence type="ECO:0000256" key="6">
    <source>
        <dbReference type="ARBA" id="ARBA00022763"/>
    </source>
</evidence>
<dbReference type="InterPro" id="IPR018060">
    <property type="entry name" value="HTH_AraC"/>
</dbReference>
<protein>
    <recommendedName>
        <fullName evidence="3">methylated-DNA--[protein]-cysteine S-methyltransferase</fullName>
        <ecNumber evidence="3">2.1.1.63</ecNumber>
    </recommendedName>
</protein>
<dbReference type="EMBL" id="DTQM01000081">
    <property type="protein sequence ID" value="HGC42416.1"/>
    <property type="molecule type" value="Genomic_DNA"/>
</dbReference>
<dbReference type="Pfam" id="PF02805">
    <property type="entry name" value="Ada_Zn_binding"/>
    <property type="match status" value="1"/>
</dbReference>
<reference evidence="15" key="1">
    <citation type="journal article" date="2020" name="mSystems">
        <title>Genome- and Community-Level Interaction Insights into Carbon Utilization and Element Cycling Functions of Hydrothermarchaeota in Hydrothermal Sediment.</title>
        <authorList>
            <person name="Zhou Z."/>
            <person name="Liu Y."/>
            <person name="Xu W."/>
            <person name="Pan J."/>
            <person name="Luo Z.H."/>
            <person name="Li M."/>
        </authorList>
    </citation>
    <scope>NUCLEOTIDE SEQUENCE</scope>
    <source>
        <strain evidence="15">SpSt-997</strain>
    </source>
</reference>
<dbReference type="SUPFAM" id="SSF46767">
    <property type="entry name" value="Methylated DNA-protein cysteine methyltransferase, C-terminal domain"/>
    <property type="match status" value="1"/>
</dbReference>
<dbReference type="Pfam" id="PF01035">
    <property type="entry name" value="DNA_binding_1"/>
    <property type="match status" value="1"/>
</dbReference>
<dbReference type="FunFam" id="1.10.10.10:FF:000214">
    <property type="entry name" value="Methylated-DNA--protein-cysteine methyltransferase"/>
    <property type="match status" value="1"/>
</dbReference>
<dbReference type="Pfam" id="PF12833">
    <property type="entry name" value="HTH_18"/>
    <property type="match status" value="1"/>
</dbReference>
<comment type="similarity">
    <text evidence="2">Belongs to the MGMT family.</text>
</comment>
<dbReference type="GO" id="GO:0006281">
    <property type="term" value="P:DNA repair"/>
    <property type="evidence" value="ECO:0007669"/>
    <property type="project" value="UniProtKB-KW"/>
</dbReference>
<evidence type="ECO:0000256" key="13">
    <source>
        <dbReference type="PIRSR" id="PIRSR000409-3"/>
    </source>
</evidence>
<keyword evidence="9" id="KW-0804">Transcription</keyword>
<keyword evidence="15" id="KW-0238">DNA-binding</keyword>
<evidence type="ECO:0000256" key="2">
    <source>
        <dbReference type="ARBA" id="ARBA00008711"/>
    </source>
</evidence>
<dbReference type="Gene3D" id="3.30.160.70">
    <property type="entry name" value="Methylated DNA-protein cysteine methyltransferase domain"/>
    <property type="match status" value="1"/>
</dbReference>
<keyword evidence="13" id="KW-0862">Zinc</keyword>
<evidence type="ECO:0000256" key="9">
    <source>
        <dbReference type="ARBA" id="ARBA00023163"/>
    </source>
</evidence>
<comment type="caution">
    <text evidence="15">The sequence shown here is derived from an EMBL/GenBank/DDBJ whole genome shotgun (WGS) entry which is preliminary data.</text>
</comment>
<evidence type="ECO:0000256" key="5">
    <source>
        <dbReference type="ARBA" id="ARBA00022679"/>
    </source>
</evidence>
<dbReference type="GO" id="GO:0008270">
    <property type="term" value="F:zinc ion binding"/>
    <property type="evidence" value="ECO:0007669"/>
    <property type="project" value="InterPro"/>
</dbReference>
<keyword evidence="8" id="KW-0010">Activator</keyword>